<feature type="non-terminal residue" evidence="1">
    <location>
        <position position="1"/>
    </location>
</feature>
<evidence type="ECO:0000313" key="1">
    <source>
        <dbReference type="EMBL" id="CEK81948.1"/>
    </source>
</evidence>
<proteinExistence type="predicted"/>
<dbReference type="AlphaFoldDB" id="A0A0B7AMD3"/>
<dbReference type="EMBL" id="HACG01035083">
    <property type="protein sequence ID" value="CEK81948.1"/>
    <property type="molecule type" value="Transcribed_RNA"/>
</dbReference>
<reference evidence="1" key="1">
    <citation type="submission" date="2014-12" db="EMBL/GenBank/DDBJ databases">
        <title>Insight into the proteome of Arion vulgaris.</title>
        <authorList>
            <person name="Aradska J."/>
            <person name="Bulat T."/>
            <person name="Smidak R."/>
            <person name="Sarate P."/>
            <person name="Gangsoo J."/>
            <person name="Sialana F."/>
            <person name="Bilban M."/>
            <person name="Lubec G."/>
        </authorList>
    </citation>
    <scope>NUCLEOTIDE SEQUENCE</scope>
    <source>
        <tissue evidence="1">Skin</tissue>
    </source>
</reference>
<accession>A0A0B7AMD3</accession>
<protein>
    <submittedName>
        <fullName evidence="1">Uncharacterized protein</fullName>
    </submittedName>
</protein>
<gene>
    <name evidence="1" type="primary">ORF128824</name>
</gene>
<sequence length="51" mass="5385">VIQSTVCTPNQFCDSSQNSALVTTSTSTVILHAPLAPLIFLLADKAYAVFS</sequence>
<name>A0A0B7AMD3_9EUPU</name>
<organism evidence="1">
    <name type="scientific">Arion vulgaris</name>
    <dbReference type="NCBI Taxonomy" id="1028688"/>
    <lineage>
        <taxon>Eukaryota</taxon>
        <taxon>Metazoa</taxon>
        <taxon>Spiralia</taxon>
        <taxon>Lophotrochozoa</taxon>
        <taxon>Mollusca</taxon>
        <taxon>Gastropoda</taxon>
        <taxon>Heterobranchia</taxon>
        <taxon>Euthyneura</taxon>
        <taxon>Panpulmonata</taxon>
        <taxon>Eupulmonata</taxon>
        <taxon>Stylommatophora</taxon>
        <taxon>Helicina</taxon>
        <taxon>Arionoidea</taxon>
        <taxon>Arionidae</taxon>
        <taxon>Arion</taxon>
    </lineage>
</organism>